<accession>A0A7U9DVQ8</accession>
<dbReference type="EMBL" id="CM001889">
    <property type="protein sequence ID" value="EOY51042.1"/>
    <property type="molecule type" value="Genomic_DNA"/>
</dbReference>
<feature type="region of interest" description="Disordered" evidence="1">
    <location>
        <begin position="127"/>
        <end position="162"/>
    </location>
</feature>
<name>A0A7U9DVQ8_STRLI</name>
<gene>
    <name evidence="2" type="ORF">SLI_6335</name>
</gene>
<evidence type="ECO:0000313" key="3">
    <source>
        <dbReference type="Proteomes" id="UP000014062"/>
    </source>
</evidence>
<dbReference type="Proteomes" id="UP000014062">
    <property type="component" value="Chromosome"/>
</dbReference>
<organism evidence="2 3">
    <name type="scientific">Streptomyces lividans 1326</name>
    <dbReference type="NCBI Taxonomy" id="1200984"/>
    <lineage>
        <taxon>Bacteria</taxon>
        <taxon>Bacillati</taxon>
        <taxon>Actinomycetota</taxon>
        <taxon>Actinomycetes</taxon>
        <taxon>Kitasatosporales</taxon>
        <taxon>Streptomycetaceae</taxon>
        <taxon>Streptomyces</taxon>
    </lineage>
</organism>
<reference evidence="3" key="1">
    <citation type="journal article" date="2013" name="Genome Biol. Evol.">
        <title>The genome sequence of Streptomyces lividans 66 reveals a novel tRNA-dependent peptide biosynthetic system within a metal-related genomic island.</title>
        <authorList>
            <person name="Cruz-Morales P."/>
            <person name="Vijgenboom E."/>
            <person name="Iruegas-Bocardo F."/>
            <person name="Girard G."/>
            <person name="Yanez-Guerra L.A."/>
            <person name="Ramos-Aboites H.E."/>
            <person name="Pernodet J.L."/>
            <person name="Anne J."/>
            <person name="van Wezel G.P."/>
            <person name="Barona-Gomez F."/>
        </authorList>
    </citation>
    <scope>NUCLEOTIDE SEQUENCE [LARGE SCALE GENOMIC DNA]</scope>
    <source>
        <strain evidence="3">1326</strain>
    </source>
</reference>
<evidence type="ECO:0000313" key="2">
    <source>
        <dbReference type="EMBL" id="EOY51042.1"/>
    </source>
</evidence>
<dbReference type="AlphaFoldDB" id="A0A7U9DVQ8"/>
<dbReference type="RefSeq" id="WP_003972973.1">
    <property type="nucleotide sequence ID" value="NZ_CM001889.1"/>
</dbReference>
<proteinExistence type="predicted"/>
<evidence type="ECO:0000256" key="1">
    <source>
        <dbReference type="SAM" id="MobiDB-lite"/>
    </source>
</evidence>
<feature type="compositionally biased region" description="Low complexity" evidence="1">
    <location>
        <begin position="137"/>
        <end position="156"/>
    </location>
</feature>
<protein>
    <submittedName>
        <fullName evidence="2">Uncharacterized protein</fullName>
    </submittedName>
</protein>
<sequence length="162" mass="17356">MPTTTMLDQATAMIENAWGQPLEALEVLAVRRPSEDPLLRCAMHTRTALAITDNAVSVHQDRLHALSQHGYVPDFYELDRITETAVSLRVAHAESRAYLQAIRRVVEAREAAAPEVEAPTVRLAQAAVARSGQTRHAPGAVPGPSSPAAVVGPSAPTTGPRR</sequence>